<dbReference type="EMBL" id="ML736306">
    <property type="protein sequence ID" value="KAE8373712.1"/>
    <property type="molecule type" value="Genomic_DNA"/>
</dbReference>
<protein>
    <submittedName>
        <fullName evidence="4">Uncharacterized protein</fullName>
    </submittedName>
</protein>
<evidence type="ECO:0000256" key="2">
    <source>
        <dbReference type="ARBA" id="ARBA00035112"/>
    </source>
</evidence>
<keyword evidence="3" id="KW-0472">Membrane</keyword>
<dbReference type="OrthoDB" id="3687641at2759"/>
<dbReference type="PANTHER" id="PTHR33365">
    <property type="entry name" value="YALI0B05434P"/>
    <property type="match status" value="1"/>
</dbReference>
<evidence type="ECO:0000313" key="4">
    <source>
        <dbReference type="EMBL" id="KAE8373712.1"/>
    </source>
</evidence>
<keyword evidence="3" id="KW-0812">Transmembrane</keyword>
<feature type="transmembrane region" description="Helical" evidence="3">
    <location>
        <begin position="80"/>
        <end position="102"/>
    </location>
</feature>
<dbReference type="Pfam" id="PF11807">
    <property type="entry name" value="UstYa"/>
    <property type="match status" value="1"/>
</dbReference>
<evidence type="ECO:0000256" key="1">
    <source>
        <dbReference type="ARBA" id="ARBA00004685"/>
    </source>
</evidence>
<comment type="pathway">
    <text evidence="1">Mycotoxin biosynthesis.</text>
</comment>
<dbReference type="GO" id="GO:0043386">
    <property type="term" value="P:mycotoxin biosynthetic process"/>
    <property type="evidence" value="ECO:0007669"/>
    <property type="project" value="InterPro"/>
</dbReference>
<gene>
    <name evidence="4" type="ORF">BDV26DRAFT_296702</name>
</gene>
<name>A0A5N7AV42_9EURO</name>
<evidence type="ECO:0000256" key="3">
    <source>
        <dbReference type="SAM" id="Phobius"/>
    </source>
</evidence>
<dbReference type="PANTHER" id="PTHR33365:SF4">
    <property type="entry name" value="CYCLOCHLOROTINE BIOSYNTHESIS PROTEIN O"/>
    <property type="match status" value="1"/>
</dbReference>
<comment type="similarity">
    <text evidence="2">Belongs to the ustYa family.</text>
</comment>
<keyword evidence="3" id="KW-1133">Transmembrane helix</keyword>
<dbReference type="Proteomes" id="UP000326198">
    <property type="component" value="Unassembled WGS sequence"/>
</dbReference>
<evidence type="ECO:0000313" key="5">
    <source>
        <dbReference type="Proteomes" id="UP000326198"/>
    </source>
</evidence>
<dbReference type="AlphaFoldDB" id="A0A5N7AV42"/>
<dbReference type="InterPro" id="IPR021765">
    <property type="entry name" value="UstYa-like"/>
</dbReference>
<sequence>MSHRLPLFAISAKNTTRSAMQKGQMMDFLEDKLMRIVRGPPSSTYTQVKLRDGTLECPACGHLTEPEPDSRTTKYKYAPIQYLFFGIFIAGLVALAGAFYYIGRQSVLNKIRESRVKSDIIFPNIPLKEVKWINDERFMSTDPYKGRFWGNKEGEWTVWDEVHRGSWIQLSPSPADDVTGGLPLDLYSANGSWPNGKEGYVPSVLHQLHCVGAMNHIKLVLQEGGTIDDKELKHMAHCVEYLRHAVMCYGDTALEKPADHSNFVRAETEWTTHVCRDWTALSQHFWASSIDFIWGTDAPLTVFENVDALKGPVED</sequence>
<organism evidence="4 5">
    <name type="scientific">Aspergillus bertholletiae</name>
    <dbReference type="NCBI Taxonomy" id="1226010"/>
    <lineage>
        <taxon>Eukaryota</taxon>
        <taxon>Fungi</taxon>
        <taxon>Dikarya</taxon>
        <taxon>Ascomycota</taxon>
        <taxon>Pezizomycotina</taxon>
        <taxon>Eurotiomycetes</taxon>
        <taxon>Eurotiomycetidae</taxon>
        <taxon>Eurotiales</taxon>
        <taxon>Aspergillaceae</taxon>
        <taxon>Aspergillus</taxon>
        <taxon>Aspergillus subgen. Circumdati</taxon>
    </lineage>
</organism>
<proteinExistence type="inferred from homology"/>
<accession>A0A5N7AV42</accession>
<reference evidence="4 5" key="1">
    <citation type="submission" date="2019-04" db="EMBL/GenBank/DDBJ databases">
        <title>Friends and foes A comparative genomics studyof 23 Aspergillus species from section Flavi.</title>
        <authorList>
            <consortium name="DOE Joint Genome Institute"/>
            <person name="Kjaerbolling I."/>
            <person name="Vesth T."/>
            <person name="Frisvad J.C."/>
            <person name="Nybo J.L."/>
            <person name="Theobald S."/>
            <person name="Kildgaard S."/>
            <person name="Isbrandt T."/>
            <person name="Kuo A."/>
            <person name="Sato A."/>
            <person name="Lyhne E.K."/>
            <person name="Kogle M.E."/>
            <person name="Wiebenga A."/>
            <person name="Kun R.S."/>
            <person name="Lubbers R.J."/>
            <person name="Makela M.R."/>
            <person name="Barry K."/>
            <person name="Chovatia M."/>
            <person name="Clum A."/>
            <person name="Daum C."/>
            <person name="Haridas S."/>
            <person name="He G."/>
            <person name="LaButti K."/>
            <person name="Lipzen A."/>
            <person name="Mondo S."/>
            <person name="Riley R."/>
            <person name="Salamov A."/>
            <person name="Simmons B.A."/>
            <person name="Magnuson J.K."/>
            <person name="Henrissat B."/>
            <person name="Mortensen U.H."/>
            <person name="Larsen T.O."/>
            <person name="Devries R.P."/>
            <person name="Grigoriev I.V."/>
            <person name="Machida M."/>
            <person name="Baker S.E."/>
            <person name="Andersen M.R."/>
        </authorList>
    </citation>
    <scope>NUCLEOTIDE SEQUENCE [LARGE SCALE GENOMIC DNA]</scope>
    <source>
        <strain evidence="4 5">IBT 29228</strain>
    </source>
</reference>
<keyword evidence="5" id="KW-1185">Reference proteome</keyword>